<reference evidence="4 5" key="1">
    <citation type="submission" date="2016-10" db="EMBL/GenBank/DDBJ databases">
        <authorList>
            <person name="de Groot N.N."/>
        </authorList>
    </citation>
    <scope>NUCLEOTIDE SEQUENCE [LARGE SCALE GENOMIC DNA]</scope>
    <source>
        <strain evidence="4 5">CGMCC 1.9159</strain>
    </source>
</reference>
<dbReference type="GO" id="GO:0000270">
    <property type="term" value="P:peptidoglycan metabolic process"/>
    <property type="evidence" value="ECO:0007669"/>
    <property type="project" value="TreeGrafter"/>
</dbReference>
<evidence type="ECO:0000313" key="5">
    <source>
        <dbReference type="Proteomes" id="UP000199475"/>
    </source>
</evidence>
<organism evidence="4 5">
    <name type="scientific">Tessaracoccus oleiagri</name>
    <dbReference type="NCBI Taxonomy" id="686624"/>
    <lineage>
        <taxon>Bacteria</taxon>
        <taxon>Bacillati</taxon>
        <taxon>Actinomycetota</taxon>
        <taxon>Actinomycetes</taxon>
        <taxon>Propionibacteriales</taxon>
        <taxon>Propionibacteriaceae</taxon>
        <taxon>Tessaracoccus</taxon>
    </lineage>
</organism>
<dbReference type="InterPro" id="IPR012338">
    <property type="entry name" value="Beta-lactam/transpept-like"/>
</dbReference>
<feature type="compositionally biased region" description="Pro residues" evidence="3">
    <location>
        <begin position="57"/>
        <end position="82"/>
    </location>
</feature>
<keyword evidence="5" id="KW-1185">Reference proteome</keyword>
<evidence type="ECO:0000256" key="2">
    <source>
        <dbReference type="ARBA" id="ARBA00022801"/>
    </source>
</evidence>
<dbReference type="Pfam" id="PF02113">
    <property type="entry name" value="Peptidase_S13"/>
    <property type="match status" value="2"/>
</dbReference>
<keyword evidence="4" id="KW-0121">Carboxypeptidase</keyword>
<dbReference type="PANTHER" id="PTHR30023">
    <property type="entry name" value="D-ALANYL-D-ALANINE CARBOXYPEPTIDASE"/>
    <property type="match status" value="1"/>
</dbReference>
<evidence type="ECO:0000256" key="3">
    <source>
        <dbReference type="SAM" id="MobiDB-lite"/>
    </source>
</evidence>
<dbReference type="InterPro" id="IPR000667">
    <property type="entry name" value="Peptidase_S13"/>
</dbReference>
<proteinExistence type="inferred from homology"/>
<dbReference type="Gene3D" id="3.40.710.10">
    <property type="entry name" value="DD-peptidase/beta-lactamase superfamily"/>
    <property type="match status" value="2"/>
</dbReference>
<feature type="region of interest" description="Disordered" evidence="3">
    <location>
        <begin position="39"/>
        <end position="84"/>
    </location>
</feature>
<gene>
    <name evidence="4" type="ORF">SAMN04488242_2816</name>
</gene>
<name>A0A1G9MXN4_9ACTN</name>
<dbReference type="GO" id="GO:0004185">
    <property type="term" value="F:serine-type carboxypeptidase activity"/>
    <property type="evidence" value="ECO:0007669"/>
    <property type="project" value="InterPro"/>
</dbReference>
<dbReference type="Proteomes" id="UP000199475">
    <property type="component" value="Unassembled WGS sequence"/>
</dbReference>
<protein>
    <submittedName>
        <fullName evidence="4">D-alanyl-D-alanine carboxypeptidase / D-alanyl-D-alanine-endopeptidase (Penicillin-binding protein 4)</fullName>
    </submittedName>
</protein>
<dbReference type="STRING" id="686624.SAMN04488242_2816"/>
<evidence type="ECO:0000256" key="1">
    <source>
        <dbReference type="ARBA" id="ARBA00006096"/>
    </source>
</evidence>
<comment type="similarity">
    <text evidence="1">Belongs to the peptidase S13 family.</text>
</comment>
<keyword evidence="2" id="KW-0378">Hydrolase</keyword>
<dbReference type="PANTHER" id="PTHR30023:SF0">
    <property type="entry name" value="PENICILLIN-SENSITIVE CARBOXYPEPTIDASE A"/>
    <property type="match status" value="1"/>
</dbReference>
<dbReference type="AlphaFoldDB" id="A0A1G9MXN4"/>
<accession>A0A1G9MXN4</accession>
<dbReference type="EMBL" id="FNGP01000006">
    <property type="protein sequence ID" value="SDL79032.1"/>
    <property type="molecule type" value="Genomic_DNA"/>
</dbReference>
<evidence type="ECO:0000313" key="4">
    <source>
        <dbReference type="EMBL" id="SDL79032.1"/>
    </source>
</evidence>
<keyword evidence="4" id="KW-0645">Protease</keyword>
<dbReference type="GO" id="GO:0006508">
    <property type="term" value="P:proteolysis"/>
    <property type="evidence" value="ECO:0007669"/>
    <property type="project" value="InterPro"/>
</dbReference>
<sequence length="473" mass="48252">MPKSRGLDWAITGLIVALLLAGGIVAAALHRPILTAAGLENPGGEPTIAPTMFVEPTPEPEPVVEPDLAPPPPLPPGGPAPDPAVLQQRLAALDTSRIVTADGSPAAIAYEILDAATGEVLAGSNAAQPLIPASNTKTLTAVAVMNAFDGDERFATRVVAPDPSTIVLVGGGDPLLRVEPVSEGAYPAPASLRALAEATAAALREAGTTTVSLGYDASLFEGDGWAPTWPESYRDQVTPITALWADEGRVDGARSRTPALAAAQLFAGQLAELGVTVTGEPAAVAGSGRELARVESEPVHVLVEQAMLRSNNSFTELLGFQLAARTGHPTTFAGSTAAIAEQLTELGLWEDTAHLDDASGLSRSNVFSAGLLARANLHLLTTPRLTAILDGLPVAGVTGTLADRFSDPVSSAARGVARAKTGTLSFVSSLAGTTVTSDGALVVYAVLANGQVSGWDAKVWEDQVVGVLTGCGC</sequence>
<dbReference type="SUPFAM" id="SSF56601">
    <property type="entry name" value="beta-lactamase/transpeptidase-like"/>
    <property type="match status" value="1"/>
</dbReference>
<dbReference type="PRINTS" id="PR00922">
    <property type="entry name" value="DADACBPTASE3"/>
</dbReference>